<evidence type="ECO:0000313" key="2">
    <source>
        <dbReference type="RefSeq" id="XP_034119483.2"/>
    </source>
</evidence>
<reference evidence="2" key="1">
    <citation type="submission" date="2025-08" db="UniProtKB">
        <authorList>
            <consortium name="RefSeq"/>
        </authorList>
    </citation>
    <scope>IDENTIFICATION</scope>
    <source>
        <strain evidence="2">15112-1751.03</strain>
        <tissue evidence="2">Whole Adult</tissue>
    </source>
</reference>
<keyword evidence="1" id="KW-1185">Reference proteome</keyword>
<gene>
    <name evidence="2" type="primary">LOC117578218</name>
</gene>
<dbReference type="GeneID" id="117578218"/>
<accession>A0A6P8Y0K6</accession>
<protein>
    <submittedName>
        <fullName evidence="2">Uncharacterized protein LOC117578218 isoform X1</fullName>
    </submittedName>
</protein>
<sequence length="371" mass="43217">MLGVLNDYCQLAIIKYLNLSDQLALSEASENNWKSININLISTWKQQSRIKLSSKNCETLKNNRSLLNIFMSSISVKVEQMKLERAPMEFLKICENYSLPRVQILSYTLDDSRIAVQAQKILTNIFPGVCCVKPDKHFCYCLLPKWRQFRKLVIRKFVRANDPTHHCALPQSRLIEELVAPDFYILGHYFDRCMYLPKLRTITICLLDTYEETTNPIYRPLYIFKFLTKYGVTEDKIGGLMLDRVWCFESNLCDVVKSLRNLVRLGLDRRSCSNEKSLWEIVAKRPSLEILDITSMNLGRLFFSTNRHLMNKTMHNRNAHLTVIYANNGKNEGLIRRHFTHPQLQLISGHKKPKNVLGPIIKLELTPLFET</sequence>
<proteinExistence type="predicted"/>
<dbReference type="Proteomes" id="UP000515160">
    <property type="component" value="Chromosome X"/>
</dbReference>
<evidence type="ECO:0000313" key="1">
    <source>
        <dbReference type="Proteomes" id="UP000515160"/>
    </source>
</evidence>
<dbReference type="RefSeq" id="XP_034119483.2">
    <property type="nucleotide sequence ID" value="XM_034263592.2"/>
</dbReference>
<name>A0A6P8Y0K6_DROAB</name>
<organism evidence="1 2">
    <name type="scientific">Drosophila albomicans</name>
    <name type="common">Fruit fly</name>
    <dbReference type="NCBI Taxonomy" id="7291"/>
    <lineage>
        <taxon>Eukaryota</taxon>
        <taxon>Metazoa</taxon>
        <taxon>Ecdysozoa</taxon>
        <taxon>Arthropoda</taxon>
        <taxon>Hexapoda</taxon>
        <taxon>Insecta</taxon>
        <taxon>Pterygota</taxon>
        <taxon>Neoptera</taxon>
        <taxon>Endopterygota</taxon>
        <taxon>Diptera</taxon>
        <taxon>Brachycera</taxon>
        <taxon>Muscomorpha</taxon>
        <taxon>Ephydroidea</taxon>
        <taxon>Drosophilidae</taxon>
        <taxon>Drosophila</taxon>
    </lineage>
</organism>
<dbReference type="OrthoDB" id="7850481at2759"/>
<dbReference type="AlphaFoldDB" id="A0A6P8Y0K6"/>